<reference evidence="1 2" key="1">
    <citation type="submission" date="2020-01" db="EMBL/GenBank/DDBJ databases">
        <title>Herbidospora sp. NEAU-GS84 nov., a novel actinomycete isolated from soil.</title>
        <authorList>
            <person name="Han L."/>
        </authorList>
    </citation>
    <scope>NUCLEOTIDE SEQUENCE [LARGE SCALE GENOMIC DNA]</scope>
    <source>
        <strain evidence="1 2">NEAU-GS84</strain>
    </source>
</reference>
<sequence>MPFQVAAEQPADGTSATLTGRTLVVQQHTRTGQTQPFFDDEPASGYFTVSFKSSHAIRQTFRFALDERLTPTRFSLGEPSREGRSESAFLPISSAAPKSGAGRKLTAWTETGRSNGVDDFSVVVAPIHQPAGEYMLTVAFDFPVKTVRYHQHWGENKIFLEVEDSPYGFSQEYPDLDFVDTQTSATPVASEIRYHESNNSITLSEPAPDVELASLRSMRWVRDNGGISVQFLAIDNTITFWMDRIADIAILILGAAIGILITPRTKPSGPLGSSE</sequence>
<keyword evidence="2" id="KW-1185">Reference proteome</keyword>
<proteinExistence type="predicted"/>
<organism evidence="1 2">
    <name type="scientific">Herbidospora solisilvae</name>
    <dbReference type="NCBI Taxonomy" id="2696284"/>
    <lineage>
        <taxon>Bacteria</taxon>
        <taxon>Bacillati</taxon>
        <taxon>Actinomycetota</taxon>
        <taxon>Actinomycetes</taxon>
        <taxon>Streptosporangiales</taxon>
        <taxon>Streptosporangiaceae</taxon>
        <taxon>Herbidospora</taxon>
    </lineage>
</organism>
<accession>A0A7C9N439</accession>
<comment type="caution">
    <text evidence="1">The sequence shown here is derived from an EMBL/GenBank/DDBJ whole genome shotgun (WGS) entry which is preliminary data.</text>
</comment>
<evidence type="ECO:0000313" key="1">
    <source>
        <dbReference type="EMBL" id="NAS26010.1"/>
    </source>
</evidence>
<gene>
    <name evidence="1" type="ORF">GT755_30580</name>
</gene>
<dbReference type="AlphaFoldDB" id="A0A7C9N439"/>
<evidence type="ECO:0000313" key="2">
    <source>
        <dbReference type="Proteomes" id="UP000479526"/>
    </source>
</evidence>
<dbReference type="Proteomes" id="UP000479526">
    <property type="component" value="Unassembled WGS sequence"/>
</dbReference>
<dbReference type="EMBL" id="WXEW01000009">
    <property type="protein sequence ID" value="NAS26010.1"/>
    <property type="molecule type" value="Genomic_DNA"/>
</dbReference>
<name>A0A7C9N439_9ACTN</name>
<protein>
    <submittedName>
        <fullName evidence="1">Uncharacterized protein</fullName>
    </submittedName>
</protein>
<dbReference type="RefSeq" id="WP_161483025.1">
    <property type="nucleotide sequence ID" value="NZ_WXEW01000009.1"/>
</dbReference>